<gene>
    <name evidence="2" type="ORF">LSINAPIS_LOCUS10334</name>
</gene>
<evidence type="ECO:0008006" key="4">
    <source>
        <dbReference type="Google" id="ProtNLM"/>
    </source>
</evidence>
<dbReference type="PROSITE" id="PS00018">
    <property type="entry name" value="EF_HAND_1"/>
    <property type="match status" value="1"/>
</dbReference>
<evidence type="ECO:0000256" key="1">
    <source>
        <dbReference type="ARBA" id="ARBA00022837"/>
    </source>
</evidence>
<proteinExistence type="predicted"/>
<keyword evidence="1" id="KW-0106">Calcium</keyword>
<dbReference type="Proteomes" id="UP000324832">
    <property type="component" value="Unassembled WGS sequence"/>
</dbReference>
<evidence type="ECO:0000313" key="3">
    <source>
        <dbReference type="Proteomes" id="UP000324832"/>
    </source>
</evidence>
<accession>A0A5E4QND9</accession>
<dbReference type="SUPFAM" id="SSF47473">
    <property type="entry name" value="EF-hand"/>
    <property type="match status" value="1"/>
</dbReference>
<dbReference type="InterPro" id="IPR011992">
    <property type="entry name" value="EF-hand-dom_pair"/>
</dbReference>
<protein>
    <recommendedName>
        <fullName evidence="4">EF-hand domain-containing protein</fullName>
    </recommendedName>
</protein>
<reference evidence="2 3" key="1">
    <citation type="submission" date="2017-07" db="EMBL/GenBank/DDBJ databases">
        <authorList>
            <person name="Talla V."/>
            <person name="Backstrom N."/>
        </authorList>
    </citation>
    <scope>NUCLEOTIDE SEQUENCE [LARGE SCALE GENOMIC DNA]</scope>
</reference>
<keyword evidence="3" id="KW-1185">Reference proteome</keyword>
<dbReference type="EMBL" id="FZQP02004156">
    <property type="protein sequence ID" value="VVC99456.1"/>
    <property type="molecule type" value="Genomic_DNA"/>
</dbReference>
<dbReference type="InterPro" id="IPR018247">
    <property type="entry name" value="EF_Hand_1_Ca_BS"/>
</dbReference>
<name>A0A5E4QND9_9NEOP</name>
<organism evidence="2 3">
    <name type="scientific">Leptidea sinapis</name>
    <dbReference type="NCBI Taxonomy" id="189913"/>
    <lineage>
        <taxon>Eukaryota</taxon>
        <taxon>Metazoa</taxon>
        <taxon>Ecdysozoa</taxon>
        <taxon>Arthropoda</taxon>
        <taxon>Hexapoda</taxon>
        <taxon>Insecta</taxon>
        <taxon>Pterygota</taxon>
        <taxon>Neoptera</taxon>
        <taxon>Endopterygota</taxon>
        <taxon>Lepidoptera</taxon>
        <taxon>Glossata</taxon>
        <taxon>Ditrysia</taxon>
        <taxon>Papilionoidea</taxon>
        <taxon>Pieridae</taxon>
        <taxon>Dismorphiinae</taxon>
        <taxon>Leptidea</taxon>
    </lineage>
</organism>
<evidence type="ECO:0000313" key="2">
    <source>
        <dbReference type="EMBL" id="VVC99456.1"/>
    </source>
</evidence>
<dbReference type="Gene3D" id="1.10.238.10">
    <property type="entry name" value="EF-hand"/>
    <property type="match status" value="1"/>
</dbReference>
<dbReference type="AlphaFoldDB" id="A0A5E4QND9"/>
<sequence>MFEEINIKNLELRITSAKSRLSRGSGDDTMKIYSDKQIEGLLEKALKHTDLNDDGYIDYHEYRINDEHALKETIYKDEDLMKAIDDTLKMVRILCIKRVIQ</sequence>